<sequence length="75" mass="8425">MSVSFIHKPNVNISGSLHDSCSILKSFRTHSHEKVSTVLCYYIIYLLPAGAIIDDVEYTPLLCLIVDDDMRNLPT</sequence>
<name>A0AAD5WHJ5_PARTN</name>
<accession>A0AAD5WHJ5</accession>
<gene>
    <name evidence="1" type="ORF">KIN20_032171</name>
</gene>
<proteinExistence type="predicted"/>
<protein>
    <submittedName>
        <fullName evidence="1">Uncharacterized protein</fullName>
    </submittedName>
</protein>
<comment type="caution">
    <text evidence="1">The sequence shown here is derived from an EMBL/GenBank/DDBJ whole genome shotgun (WGS) entry which is preliminary data.</text>
</comment>
<dbReference type="AlphaFoldDB" id="A0AAD5WHJ5"/>
<dbReference type="EMBL" id="JAHQIW010006779">
    <property type="protein sequence ID" value="KAJ1370447.1"/>
    <property type="molecule type" value="Genomic_DNA"/>
</dbReference>
<reference evidence="1" key="1">
    <citation type="submission" date="2021-06" db="EMBL/GenBank/DDBJ databases">
        <title>Parelaphostrongylus tenuis whole genome reference sequence.</title>
        <authorList>
            <person name="Garwood T.J."/>
            <person name="Larsen P.A."/>
            <person name="Fountain-Jones N.M."/>
            <person name="Garbe J.R."/>
            <person name="Macchietto M.G."/>
            <person name="Kania S.A."/>
            <person name="Gerhold R.W."/>
            <person name="Richards J.E."/>
            <person name="Wolf T.M."/>
        </authorList>
    </citation>
    <scope>NUCLEOTIDE SEQUENCE</scope>
    <source>
        <strain evidence="1">MNPRO001-30</strain>
        <tissue evidence="1">Meninges</tissue>
    </source>
</reference>
<keyword evidence="2" id="KW-1185">Reference proteome</keyword>
<dbReference type="Proteomes" id="UP001196413">
    <property type="component" value="Unassembled WGS sequence"/>
</dbReference>
<evidence type="ECO:0000313" key="1">
    <source>
        <dbReference type="EMBL" id="KAJ1370447.1"/>
    </source>
</evidence>
<organism evidence="1 2">
    <name type="scientific">Parelaphostrongylus tenuis</name>
    <name type="common">Meningeal worm</name>
    <dbReference type="NCBI Taxonomy" id="148309"/>
    <lineage>
        <taxon>Eukaryota</taxon>
        <taxon>Metazoa</taxon>
        <taxon>Ecdysozoa</taxon>
        <taxon>Nematoda</taxon>
        <taxon>Chromadorea</taxon>
        <taxon>Rhabditida</taxon>
        <taxon>Rhabditina</taxon>
        <taxon>Rhabditomorpha</taxon>
        <taxon>Strongyloidea</taxon>
        <taxon>Metastrongylidae</taxon>
        <taxon>Parelaphostrongylus</taxon>
    </lineage>
</organism>
<evidence type="ECO:0000313" key="2">
    <source>
        <dbReference type="Proteomes" id="UP001196413"/>
    </source>
</evidence>